<organism evidence="3 4">
    <name type="scientific">Hymenoscyphus fraxineus</name>
    <dbReference type="NCBI Taxonomy" id="746836"/>
    <lineage>
        <taxon>Eukaryota</taxon>
        <taxon>Fungi</taxon>
        <taxon>Dikarya</taxon>
        <taxon>Ascomycota</taxon>
        <taxon>Pezizomycotina</taxon>
        <taxon>Leotiomycetes</taxon>
        <taxon>Helotiales</taxon>
        <taxon>Helotiaceae</taxon>
        <taxon>Hymenoscyphus</taxon>
    </lineage>
</organism>
<protein>
    <submittedName>
        <fullName evidence="3">Uncharacterized protein</fullName>
    </submittedName>
</protein>
<feature type="compositionally biased region" description="Polar residues" evidence="1">
    <location>
        <begin position="492"/>
        <end position="512"/>
    </location>
</feature>
<dbReference type="Proteomes" id="UP000696280">
    <property type="component" value="Unassembled WGS sequence"/>
</dbReference>
<comment type="caution">
    <text evidence="3">The sequence shown here is derived from an EMBL/GenBank/DDBJ whole genome shotgun (WGS) entry which is preliminary data.</text>
</comment>
<feature type="signal peptide" evidence="2">
    <location>
        <begin position="1"/>
        <end position="21"/>
    </location>
</feature>
<feature type="compositionally biased region" description="Low complexity" evidence="1">
    <location>
        <begin position="456"/>
        <end position="485"/>
    </location>
</feature>
<evidence type="ECO:0000313" key="3">
    <source>
        <dbReference type="EMBL" id="CAG8959056.1"/>
    </source>
</evidence>
<keyword evidence="2" id="KW-0732">Signal</keyword>
<name>A0A9N9L5R8_9HELO</name>
<evidence type="ECO:0000313" key="4">
    <source>
        <dbReference type="Proteomes" id="UP000696280"/>
    </source>
</evidence>
<feature type="compositionally biased region" description="Basic and acidic residues" evidence="1">
    <location>
        <begin position="607"/>
        <end position="665"/>
    </location>
</feature>
<gene>
    <name evidence="3" type="ORF">HYFRA_00012836</name>
</gene>
<feature type="compositionally biased region" description="Basic and acidic residues" evidence="1">
    <location>
        <begin position="515"/>
        <end position="558"/>
    </location>
</feature>
<dbReference type="OrthoDB" id="3559868at2759"/>
<evidence type="ECO:0000256" key="1">
    <source>
        <dbReference type="SAM" id="MobiDB-lite"/>
    </source>
</evidence>
<reference evidence="3" key="1">
    <citation type="submission" date="2021-07" db="EMBL/GenBank/DDBJ databases">
        <authorList>
            <person name="Durling M."/>
        </authorList>
    </citation>
    <scope>NUCLEOTIDE SEQUENCE</scope>
</reference>
<proteinExistence type="predicted"/>
<feature type="region of interest" description="Disordered" evidence="1">
    <location>
        <begin position="441"/>
        <end position="666"/>
    </location>
</feature>
<sequence length="942" mass="102892">MAPNVFMRSLCFLLLSTSVISAPSQSYYLNGRDDNTAGIGVELEWRGCEMVNSNPGLKPPAVTDDQISKLKGTGVVIKDLSNAINGLREWKMTAEHFGQEDTEGIYKIVPEFIVDGTIVKVGDNKLEQIGQNIMNFLGAWLPYKAHDSAVLVPGFETYGTWNVQRPDKEYKDINTPGLVTFGTQFTVAMPLAGIHACFVHAKGEFPSPDPMDGKKNPLIPDLSLNTRNMHLVEASHVDPKDKKGKVDLSPESLGFFSIVVSYAKAAANGVVKPDAGIKHTIPIMPRTDFAKLYKDYVEPNLKQVFDTDACDYSLYNVVKKLSEYKGDGSNVKNFDSSKLDTEPIKWNSHLVLSKSLKIKEWMDGLQYLDIDKVSEYDKAIDGQIGGYGRKTEKLYSSSVSAPLFEFRDLSTNGIILPKQLKAAEEAVMAFHKAYNQAPPRLRYRDAKSTSKADACTRTSSSRVSTKTDAATKTDSASETTKTGTDTVKETGSSKTATDPASKTGPTSPSATKSCPEGKRPSKDGKDCITKPNADTKGKCPDGKILDPEEGGQTKDTEKPVCINEPGCKDDEVPSQPLYKPLNPADSANCVKKPADDKACGQGQYKLYKADGDGKATAECTDTRKTTAEKKKKDEDDKKKKEEENKKKEEENKKKPEQGKEDDKLKEKKKSRVGFCMALVASSELLPPEEIPGQDDIKDAAAANDAWPKDLEYKEMEMTNSNIEKGRNSITVGAIQMDTAGPNIGALFKAIFGGGKSAAKSAAEAGVEAASRVAAATAKYSVKAGKIGAKAGGSIKKIKEHPSFLECLAAIPTWVENNKLHLGDEVPKGGFKPQATGPYLHMWDAEDGGGSNPEQYLNRQNYDDDFWHVDRLMNDQCVDLNFYNDKVTAFDAHKTCCTFYREKGCKGPLFAAFDREDGELKGKENDVMSSFMCTESGCGGHPK</sequence>
<keyword evidence="4" id="KW-1185">Reference proteome</keyword>
<evidence type="ECO:0000256" key="2">
    <source>
        <dbReference type="SAM" id="SignalP"/>
    </source>
</evidence>
<dbReference type="EMBL" id="CAJVRL010000088">
    <property type="protein sequence ID" value="CAG8959056.1"/>
    <property type="molecule type" value="Genomic_DNA"/>
</dbReference>
<accession>A0A9N9L5R8</accession>
<dbReference type="AlphaFoldDB" id="A0A9N9L5R8"/>
<feature type="chain" id="PRO_5040292451" evidence="2">
    <location>
        <begin position="22"/>
        <end position="942"/>
    </location>
</feature>